<dbReference type="EMBL" id="AGCJ01000013">
    <property type="protein sequence ID" value="EHM42997.1"/>
    <property type="molecule type" value="Genomic_DNA"/>
</dbReference>
<dbReference type="Pfam" id="PF17930">
    <property type="entry name" value="LpxI_N"/>
    <property type="match status" value="1"/>
</dbReference>
<evidence type="ECO:0000313" key="3">
    <source>
        <dbReference type="EMBL" id="EHM42997.1"/>
    </source>
</evidence>
<dbReference type="PATRIC" id="fig|861450.3.peg.377"/>
<organism evidence="3 4">
    <name type="scientific">Anaeroglobus geminatus F0357</name>
    <dbReference type="NCBI Taxonomy" id="861450"/>
    <lineage>
        <taxon>Bacteria</taxon>
        <taxon>Bacillati</taxon>
        <taxon>Bacillota</taxon>
        <taxon>Negativicutes</taxon>
        <taxon>Veillonellales</taxon>
        <taxon>Veillonellaceae</taxon>
        <taxon>Anaeroglobus</taxon>
    </lineage>
</organism>
<dbReference type="HOGENOM" id="CLU_085042_0_0_9"/>
<dbReference type="Proteomes" id="UP000005481">
    <property type="component" value="Unassembled WGS sequence"/>
</dbReference>
<dbReference type="InterPro" id="IPR010415">
    <property type="entry name" value="LpxI_C"/>
</dbReference>
<dbReference type="InterPro" id="IPR043167">
    <property type="entry name" value="LpxI_C_sf"/>
</dbReference>
<accession>G9YFI3</accession>
<dbReference type="Pfam" id="PF06230">
    <property type="entry name" value="LpxI_C"/>
    <property type="match status" value="1"/>
</dbReference>
<proteinExistence type="predicted"/>
<comment type="caution">
    <text evidence="3">The sequence shown here is derived from an EMBL/GenBank/DDBJ whole genome shotgun (WGS) entry which is preliminary data.</text>
</comment>
<dbReference type="InterPro" id="IPR053174">
    <property type="entry name" value="LpxI"/>
</dbReference>
<feature type="domain" description="LpxI C-terminal" evidence="1">
    <location>
        <begin position="137"/>
        <end position="265"/>
    </location>
</feature>
<evidence type="ECO:0000313" key="4">
    <source>
        <dbReference type="Proteomes" id="UP000005481"/>
    </source>
</evidence>
<dbReference type="PANTHER" id="PTHR39962:SF1">
    <property type="entry name" value="LPXI FAMILY PROTEIN"/>
    <property type="match status" value="1"/>
</dbReference>
<evidence type="ECO:0000259" key="2">
    <source>
        <dbReference type="Pfam" id="PF17930"/>
    </source>
</evidence>
<dbReference type="InterPro" id="IPR041255">
    <property type="entry name" value="LpxI_N"/>
</dbReference>
<evidence type="ECO:0000259" key="1">
    <source>
        <dbReference type="Pfam" id="PF06230"/>
    </source>
</evidence>
<gene>
    <name evidence="3" type="ORF">HMPREF0080_00395</name>
</gene>
<evidence type="ECO:0008006" key="5">
    <source>
        <dbReference type="Google" id="ProtNLM"/>
    </source>
</evidence>
<name>G9YFI3_9FIRM</name>
<feature type="domain" description="LpxI N-terminal" evidence="2">
    <location>
        <begin position="3"/>
        <end position="131"/>
    </location>
</feature>
<dbReference type="OrthoDB" id="9789836at2"/>
<dbReference type="AlphaFoldDB" id="G9YFI3"/>
<dbReference type="Gene3D" id="3.40.50.20">
    <property type="match status" value="1"/>
</dbReference>
<dbReference type="eggNOG" id="COG3494">
    <property type="taxonomic scope" value="Bacteria"/>
</dbReference>
<dbReference type="RefSeq" id="WP_006789378.1">
    <property type="nucleotide sequence ID" value="NZ_JH417570.1"/>
</dbReference>
<dbReference type="Gene3D" id="3.40.140.80">
    <property type="match status" value="1"/>
</dbReference>
<dbReference type="PANTHER" id="PTHR39962">
    <property type="entry name" value="BLL4848 PROTEIN"/>
    <property type="match status" value="1"/>
</dbReference>
<reference evidence="3 4" key="1">
    <citation type="submission" date="2011-08" db="EMBL/GenBank/DDBJ databases">
        <authorList>
            <person name="Weinstock G."/>
            <person name="Sodergren E."/>
            <person name="Clifton S."/>
            <person name="Fulton L."/>
            <person name="Fulton B."/>
            <person name="Courtney L."/>
            <person name="Fronick C."/>
            <person name="Harrison M."/>
            <person name="Strong C."/>
            <person name="Farmer C."/>
            <person name="Delahaunty K."/>
            <person name="Markovic C."/>
            <person name="Hall O."/>
            <person name="Minx P."/>
            <person name="Tomlinson C."/>
            <person name="Mitreva M."/>
            <person name="Hou S."/>
            <person name="Chen J."/>
            <person name="Wollam A."/>
            <person name="Pepin K.H."/>
            <person name="Johnson M."/>
            <person name="Bhonagiri V."/>
            <person name="Zhang X."/>
            <person name="Suruliraj S."/>
            <person name="Warren W."/>
            <person name="Chinwalla A."/>
            <person name="Mardis E.R."/>
            <person name="Wilson R.K."/>
        </authorList>
    </citation>
    <scope>NUCLEOTIDE SEQUENCE [LARGE SCALE GENOMIC DNA]</scope>
    <source>
        <strain evidence="3 4">F0357</strain>
    </source>
</reference>
<sequence>MGKVGLLAGVGNLPVEFMRAARQTGHEVIVIAVVPDVAAALKEEADAYYEINVAKLDKVIKTLRHEGVREVTMIGKVTKEILFKGLQFPDLRTIKLLAGLHNRKDDTIMLAIVDELAKDGLVVADQTAYLKPLMPPVGILSKRRPTEAEREDIRFGFATAKAMGGMDIGQTVVVKQKAVMAVEAIEGTDACIRRGGELGQGNAVVVKVAKPKQDLRFDVPAVGRQTLQAMLDSGCTLLAMEAERTLFVEREEVLALANEKNICICSVDESY</sequence>
<keyword evidence="4" id="KW-1185">Reference proteome</keyword>
<protein>
    <recommendedName>
        <fullName evidence="5">Septum site-determining protein MinC</fullName>
    </recommendedName>
</protein>
<dbReference type="STRING" id="861450.HMPREF0080_00395"/>